<dbReference type="Gene3D" id="3.50.50.60">
    <property type="entry name" value="FAD/NAD(P)-binding domain"/>
    <property type="match status" value="1"/>
</dbReference>
<accession>A0A2X1P9B6</accession>
<dbReference type="AlphaFoldDB" id="A0A2X1P9B6"/>
<name>A0A2X1P9B6_ECOLX</name>
<reference evidence="1 2" key="1">
    <citation type="submission" date="2018-06" db="EMBL/GenBank/DDBJ databases">
        <authorList>
            <consortium name="Pathogen Informatics"/>
            <person name="Doyle S."/>
        </authorList>
    </citation>
    <scope>NUCLEOTIDE SEQUENCE [LARGE SCALE GENOMIC DNA]</scope>
    <source>
        <strain evidence="1 2">NCTC9073</strain>
    </source>
</reference>
<evidence type="ECO:0000313" key="1">
    <source>
        <dbReference type="EMBL" id="SPX12524.1"/>
    </source>
</evidence>
<protein>
    <submittedName>
        <fullName evidence="1">Fumarate reductase/succinate dehydrogenase flavoprotein domain-containing protein</fullName>
    </submittedName>
</protein>
<dbReference type="Proteomes" id="UP000250780">
    <property type="component" value="Unassembled WGS sequence"/>
</dbReference>
<proteinExistence type="predicted"/>
<sequence length="67" mass="7303">MTAPNVVLATGGPGELYRDSVYPHKCFGSLGLALEEGLTLTNLTESQFGIARRAARFRGIYPAPMYR</sequence>
<gene>
    <name evidence="1" type="ORF">NCTC9073_03895</name>
</gene>
<organism evidence="1 2">
    <name type="scientific">Escherichia coli</name>
    <dbReference type="NCBI Taxonomy" id="562"/>
    <lineage>
        <taxon>Bacteria</taxon>
        <taxon>Pseudomonadati</taxon>
        <taxon>Pseudomonadota</taxon>
        <taxon>Gammaproteobacteria</taxon>
        <taxon>Enterobacterales</taxon>
        <taxon>Enterobacteriaceae</taxon>
        <taxon>Escherichia</taxon>
    </lineage>
</organism>
<dbReference type="InterPro" id="IPR036188">
    <property type="entry name" value="FAD/NAD-bd_sf"/>
</dbReference>
<evidence type="ECO:0000313" key="2">
    <source>
        <dbReference type="Proteomes" id="UP000250780"/>
    </source>
</evidence>
<dbReference type="EMBL" id="UASD01000008">
    <property type="protein sequence ID" value="SPX12524.1"/>
    <property type="molecule type" value="Genomic_DNA"/>
</dbReference>